<dbReference type="GO" id="GO:0008831">
    <property type="term" value="F:dTDP-4-dehydrorhamnose reductase activity"/>
    <property type="evidence" value="ECO:0007669"/>
    <property type="project" value="UniProtKB-EC"/>
</dbReference>
<dbReference type="EC" id="1.1.1.133" evidence="3 6"/>
<dbReference type="UniPathway" id="UPA00281"/>
<reference evidence="8" key="1">
    <citation type="submission" date="2012-08" db="EMBL/GenBank/DDBJ databases">
        <title>E. coli O antigen sequences.</title>
        <authorList>
            <person name="Liu Y."/>
            <person name="Fratamico P."/>
            <person name="Yan X."/>
            <person name="Ream A."/>
            <person name="DebRoy C."/>
            <person name="Wang W."/>
            <person name="Losada L."/>
            <person name="Sanka R."/>
            <person name="Brinkac L."/>
            <person name="Radune D."/>
            <person name="Meng J."/>
            <person name="Toro M."/>
            <person name="Li R."/>
        </authorList>
    </citation>
    <scope>NUCLEOTIDE SEQUENCE</scope>
    <source>
        <strain evidence="8">O163</strain>
    </source>
</reference>
<dbReference type="AlphaFoldDB" id="A0A0A6ZEV6"/>
<dbReference type="EMBL" id="JX501339">
    <property type="protein sequence ID" value="AGN91863.1"/>
    <property type="molecule type" value="Genomic_DNA"/>
</dbReference>
<comment type="pathway">
    <text evidence="1 6">Carbohydrate biosynthesis; dTDP-L-rhamnose biosynthesis.</text>
</comment>
<feature type="domain" description="RmlD-like substrate binding" evidence="7">
    <location>
        <begin position="13"/>
        <end position="173"/>
    </location>
</feature>
<dbReference type="Gene3D" id="3.40.50.720">
    <property type="entry name" value="NAD(P)-binding Rossmann-like Domain"/>
    <property type="match status" value="1"/>
</dbReference>
<dbReference type="GO" id="GO:0009243">
    <property type="term" value="P:O antigen biosynthetic process"/>
    <property type="evidence" value="ECO:0007669"/>
    <property type="project" value="UniProtKB-UniPathway"/>
</dbReference>
<comment type="similarity">
    <text evidence="2 6">Belongs to the dTDP-4-dehydrorhamnose reductase family.</text>
</comment>
<dbReference type="UniPathway" id="UPA00124"/>
<keyword evidence="6" id="KW-0521">NADP</keyword>
<dbReference type="PANTHER" id="PTHR10491:SF4">
    <property type="entry name" value="METHIONINE ADENOSYLTRANSFERASE 2 SUBUNIT BETA"/>
    <property type="match status" value="1"/>
</dbReference>
<evidence type="ECO:0000259" key="7">
    <source>
        <dbReference type="Pfam" id="PF04321"/>
    </source>
</evidence>
<comment type="catalytic activity">
    <reaction evidence="5 6">
        <text>dTDP-beta-L-rhamnose + NADP(+) = dTDP-4-dehydro-beta-L-rhamnose + NADPH + H(+)</text>
        <dbReference type="Rhea" id="RHEA:21796"/>
        <dbReference type="ChEBI" id="CHEBI:15378"/>
        <dbReference type="ChEBI" id="CHEBI:57510"/>
        <dbReference type="ChEBI" id="CHEBI:57783"/>
        <dbReference type="ChEBI" id="CHEBI:58349"/>
        <dbReference type="ChEBI" id="CHEBI:62830"/>
        <dbReference type="EC" id="1.1.1.133"/>
    </reaction>
</comment>
<evidence type="ECO:0000313" key="8">
    <source>
        <dbReference type="EMBL" id="AGN91863.1"/>
    </source>
</evidence>
<dbReference type="SUPFAM" id="SSF51735">
    <property type="entry name" value="NAD(P)-binding Rossmann-fold domains"/>
    <property type="match status" value="1"/>
</dbReference>
<proteinExistence type="inferred from homology"/>
<keyword evidence="6" id="KW-0560">Oxidoreductase</keyword>
<dbReference type="CDD" id="cd05254">
    <property type="entry name" value="dTDP_HR_like_SDR_e"/>
    <property type="match status" value="1"/>
</dbReference>
<evidence type="ECO:0000256" key="1">
    <source>
        <dbReference type="ARBA" id="ARBA00004781"/>
    </source>
</evidence>
<evidence type="ECO:0000256" key="4">
    <source>
        <dbReference type="ARBA" id="ARBA00017099"/>
    </source>
</evidence>
<organism evidence="8">
    <name type="scientific">Escherichia coli</name>
    <dbReference type="NCBI Taxonomy" id="562"/>
    <lineage>
        <taxon>Bacteria</taxon>
        <taxon>Pseudomonadati</taxon>
        <taxon>Pseudomonadota</taxon>
        <taxon>Gammaproteobacteria</taxon>
        <taxon>Enterobacterales</taxon>
        <taxon>Enterobacteriaceae</taxon>
        <taxon>Escherichia</taxon>
    </lineage>
</organism>
<evidence type="ECO:0000256" key="5">
    <source>
        <dbReference type="ARBA" id="ARBA00048200"/>
    </source>
</evidence>
<dbReference type="Pfam" id="PF04321">
    <property type="entry name" value="RmlD_sub_bind"/>
    <property type="match status" value="1"/>
</dbReference>
<evidence type="ECO:0000256" key="6">
    <source>
        <dbReference type="RuleBase" id="RU364082"/>
    </source>
</evidence>
<protein>
    <recommendedName>
        <fullName evidence="4 6">dTDP-4-dehydrorhamnose reductase</fullName>
        <ecNumber evidence="3 6">1.1.1.133</ecNumber>
    </recommendedName>
</protein>
<accession>A0A0A6ZEV6</accession>
<dbReference type="InterPro" id="IPR036291">
    <property type="entry name" value="NAD(P)-bd_dom_sf"/>
</dbReference>
<comment type="cofactor">
    <cofactor evidence="6">
        <name>Mg(2+)</name>
        <dbReference type="ChEBI" id="CHEBI:18420"/>
    </cofactor>
    <text evidence="6">Binds 1 Mg(2+) ion per monomer.</text>
</comment>
<dbReference type="InterPro" id="IPR005913">
    <property type="entry name" value="dTDP_dehydrorham_reduct"/>
</dbReference>
<name>A0A0A6ZEV6_ECOLX</name>
<sequence length="300" mass="34381">MKLVKRLILMNKRILIVGANGMLGSSLLRYFTQYSRYDVLGTVRSNSAKAKLSKQGFDNIISQVDVLEYETIENVISDWKPDFLFNCVGIIKQLDAAKNNILSLSINSLLPHQLAKTCTRNETKLIHFSTDCVFSGKQGNYCEESFPDAYDLYGKSKQLGEVVYDGHLTLRTSIIGHEISSQHSLIDWFLSQKKYIYGYSKAIFSGMPTVYVAEIIHDYILPNPNCCGLRHLSVDPIDKFSLLKLVKKQYSHNIEIIESSDLEIDRSLDSFLLRQEVGFYPASWPKLIEKMNDEYNKFFR</sequence>
<comment type="function">
    <text evidence="6">Catalyzes the reduction of dTDP-6-deoxy-L-lyxo-4-hexulose to yield dTDP-L-rhamnose.</text>
</comment>
<evidence type="ECO:0000256" key="2">
    <source>
        <dbReference type="ARBA" id="ARBA00010944"/>
    </source>
</evidence>
<dbReference type="InterPro" id="IPR029903">
    <property type="entry name" value="RmlD-like-bd"/>
</dbReference>
<gene>
    <name evidence="8" type="primary">qnlA</name>
</gene>
<dbReference type="GO" id="GO:0005829">
    <property type="term" value="C:cytosol"/>
    <property type="evidence" value="ECO:0007669"/>
    <property type="project" value="TreeGrafter"/>
</dbReference>
<evidence type="ECO:0000256" key="3">
    <source>
        <dbReference type="ARBA" id="ARBA00012929"/>
    </source>
</evidence>
<dbReference type="GO" id="GO:0019305">
    <property type="term" value="P:dTDP-rhamnose biosynthetic process"/>
    <property type="evidence" value="ECO:0007669"/>
    <property type="project" value="UniProtKB-UniPathway"/>
</dbReference>
<dbReference type="PANTHER" id="PTHR10491">
    <property type="entry name" value="DTDP-4-DEHYDRORHAMNOSE REDUCTASE"/>
    <property type="match status" value="1"/>
</dbReference>